<dbReference type="PANTHER" id="PTHR34216:SF3">
    <property type="entry name" value="POLY-BETA-1,6-N-ACETYL-D-GLUCOSAMINE N-DEACETYLASE"/>
    <property type="match status" value="1"/>
</dbReference>
<dbReference type="PROSITE" id="PS51677">
    <property type="entry name" value="NODB"/>
    <property type="match status" value="1"/>
</dbReference>
<dbReference type="InterPro" id="IPR051398">
    <property type="entry name" value="Polysacch_Deacetylase"/>
</dbReference>
<reference evidence="5" key="1">
    <citation type="submission" date="2016-10" db="EMBL/GenBank/DDBJ databases">
        <authorList>
            <person name="Varghese N."/>
            <person name="Submissions S."/>
        </authorList>
    </citation>
    <scope>NUCLEOTIDE SEQUENCE [LARGE SCALE GENOMIC DNA]</scope>
    <source>
        <strain evidence="5">DSM 15282</strain>
    </source>
</reference>
<proteinExistence type="predicted"/>
<feature type="domain" description="NodB homology" evidence="3">
    <location>
        <begin position="64"/>
        <end position="321"/>
    </location>
</feature>
<dbReference type="EMBL" id="FOVW01000007">
    <property type="protein sequence ID" value="SFO48608.1"/>
    <property type="molecule type" value="Genomic_DNA"/>
</dbReference>
<dbReference type="Pfam" id="PF01522">
    <property type="entry name" value="Polysacc_deac_1"/>
    <property type="match status" value="2"/>
</dbReference>
<dbReference type="GO" id="GO:0005975">
    <property type="term" value="P:carbohydrate metabolic process"/>
    <property type="evidence" value="ECO:0007669"/>
    <property type="project" value="InterPro"/>
</dbReference>
<keyword evidence="2" id="KW-0732">Signal</keyword>
<dbReference type="InterPro" id="IPR011330">
    <property type="entry name" value="Glyco_hydro/deAcase_b/a-brl"/>
</dbReference>
<keyword evidence="5" id="KW-1185">Reference proteome</keyword>
<sequence>MTNTVSIVVYHYVREIKKSRFPGIKGLETSLFKEQVAFLKKNYKLITMEDLIDAIEGQSKLPENSAILTFDDSYSDHFSQVFPILKKWGIQGSFYIPSQMITENRVLNVNKIHFILALSSNKREIIKKIFEEVDKIRREIPLPDSDSLFQMHAIPHLNDCGEIMLIKRMLQKVIPQPYRNQLIDELFREAVRMDEESFSKELYMCKDQLEYMASSGMHLGNHTYSHPWLNLLSRKEQEEEISKCSQFLSSIGVNENTKTMCYPHGGYNSDTIEVIKSMGFKLALTVSPGVARINSNNAFQLSRIDTNDITAEKFFPRNQKN</sequence>
<evidence type="ECO:0000313" key="5">
    <source>
        <dbReference type="Proteomes" id="UP000199564"/>
    </source>
</evidence>
<comment type="subcellular location">
    <subcellularLocation>
        <location evidence="1">Secreted</location>
    </subcellularLocation>
</comment>
<evidence type="ECO:0000256" key="1">
    <source>
        <dbReference type="ARBA" id="ARBA00004613"/>
    </source>
</evidence>
<dbReference type="STRING" id="226506.SAMN04488519_10791"/>
<dbReference type="PANTHER" id="PTHR34216">
    <property type="match status" value="1"/>
</dbReference>
<accession>A0A1I5HJU1</accession>
<evidence type="ECO:0000313" key="4">
    <source>
        <dbReference type="EMBL" id="SFO48608.1"/>
    </source>
</evidence>
<dbReference type="InterPro" id="IPR002509">
    <property type="entry name" value="NODB_dom"/>
</dbReference>
<gene>
    <name evidence="4" type="ORF">SAMN04488519_10791</name>
</gene>
<dbReference type="GO" id="GO:0005576">
    <property type="term" value="C:extracellular region"/>
    <property type="evidence" value="ECO:0007669"/>
    <property type="project" value="UniProtKB-SubCell"/>
</dbReference>
<dbReference type="Proteomes" id="UP000199564">
    <property type="component" value="Unassembled WGS sequence"/>
</dbReference>
<dbReference type="GO" id="GO:0016810">
    <property type="term" value="F:hydrolase activity, acting on carbon-nitrogen (but not peptide) bonds"/>
    <property type="evidence" value="ECO:0007669"/>
    <property type="project" value="InterPro"/>
</dbReference>
<dbReference type="Gene3D" id="3.20.20.370">
    <property type="entry name" value="Glycoside hydrolase/deacetylase"/>
    <property type="match status" value="1"/>
</dbReference>
<evidence type="ECO:0000256" key="2">
    <source>
        <dbReference type="ARBA" id="ARBA00022729"/>
    </source>
</evidence>
<evidence type="ECO:0000259" key="3">
    <source>
        <dbReference type="PROSITE" id="PS51677"/>
    </source>
</evidence>
<dbReference type="SUPFAM" id="SSF88713">
    <property type="entry name" value="Glycoside hydrolase/deacetylase"/>
    <property type="match status" value="1"/>
</dbReference>
<protein>
    <submittedName>
        <fullName evidence="4">Polysaccharide deacetylase</fullName>
    </submittedName>
</protein>
<organism evidence="4 5">
    <name type="scientific">Algoriphagus ornithinivorans</name>
    <dbReference type="NCBI Taxonomy" id="226506"/>
    <lineage>
        <taxon>Bacteria</taxon>
        <taxon>Pseudomonadati</taxon>
        <taxon>Bacteroidota</taxon>
        <taxon>Cytophagia</taxon>
        <taxon>Cytophagales</taxon>
        <taxon>Cyclobacteriaceae</taxon>
        <taxon>Algoriphagus</taxon>
    </lineage>
</organism>
<dbReference type="CDD" id="cd10971">
    <property type="entry name" value="CE4_DAC_u2_5s"/>
    <property type="match status" value="1"/>
</dbReference>
<name>A0A1I5HJU1_9BACT</name>
<dbReference type="AlphaFoldDB" id="A0A1I5HJU1"/>